<comment type="caution">
    <text evidence="1">The sequence shown here is derived from an EMBL/GenBank/DDBJ whole genome shotgun (WGS) entry which is preliminary data.</text>
</comment>
<evidence type="ECO:0000313" key="2">
    <source>
        <dbReference type="Proteomes" id="UP000827976"/>
    </source>
</evidence>
<name>A0ACB7W1M1_DIOAL</name>
<dbReference type="EMBL" id="CM037015">
    <property type="protein sequence ID" value="KAH7681490.1"/>
    <property type="molecule type" value="Genomic_DNA"/>
</dbReference>
<reference evidence="2" key="1">
    <citation type="journal article" date="2022" name="Nat. Commun.">
        <title>Chromosome evolution and the genetic basis of agronomically important traits in greater yam.</title>
        <authorList>
            <person name="Bredeson J.V."/>
            <person name="Lyons J.B."/>
            <person name="Oniyinde I.O."/>
            <person name="Okereke N.R."/>
            <person name="Kolade O."/>
            <person name="Nnabue I."/>
            <person name="Nwadili C.O."/>
            <person name="Hribova E."/>
            <person name="Parker M."/>
            <person name="Nwogha J."/>
            <person name="Shu S."/>
            <person name="Carlson J."/>
            <person name="Kariba R."/>
            <person name="Muthemba S."/>
            <person name="Knop K."/>
            <person name="Barton G.J."/>
            <person name="Sherwood A.V."/>
            <person name="Lopez-Montes A."/>
            <person name="Asiedu R."/>
            <person name="Jamnadass R."/>
            <person name="Muchugi A."/>
            <person name="Goodstein D."/>
            <person name="Egesi C.N."/>
            <person name="Featherston J."/>
            <person name="Asfaw A."/>
            <person name="Simpson G.G."/>
            <person name="Dolezel J."/>
            <person name="Hendre P.S."/>
            <person name="Van Deynze A."/>
            <person name="Kumar P.L."/>
            <person name="Obidiegwu J.E."/>
            <person name="Bhattacharjee R."/>
            <person name="Rokhsar D.S."/>
        </authorList>
    </citation>
    <scope>NUCLEOTIDE SEQUENCE [LARGE SCALE GENOMIC DNA]</scope>
    <source>
        <strain evidence="2">cv. TDa95/00328</strain>
    </source>
</reference>
<gene>
    <name evidence="1" type="ORF">IHE45_05G061900</name>
</gene>
<organism evidence="1 2">
    <name type="scientific">Dioscorea alata</name>
    <name type="common">Purple yam</name>
    <dbReference type="NCBI Taxonomy" id="55571"/>
    <lineage>
        <taxon>Eukaryota</taxon>
        <taxon>Viridiplantae</taxon>
        <taxon>Streptophyta</taxon>
        <taxon>Embryophyta</taxon>
        <taxon>Tracheophyta</taxon>
        <taxon>Spermatophyta</taxon>
        <taxon>Magnoliopsida</taxon>
        <taxon>Liliopsida</taxon>
        <taxon>Dioscoreales</taxon>
        <taxon>Dioscoreaceae</taxon>
        <taxon>Dioscorea</taxon>
    </lineage>
</organism>
<keyword evidence="2" id="KW-1185">Reference proteome</keyword>
<protein>
    <submittedName>
        <fullName evidence="1">Myb/SANT-like domain-containing protein</fullName>
    </submittedName>
</protein>
<dbReference type="Proteomes" id="UP000827976">
    <property type="component" value="Chromosome 5"/>
</dbReference>
<accession>A0ACB7W1M1</accession>
<proteinExistence type="predicted"/>
<evidence type="ECO:0000313" key="1">
    <source>
        <dbReference type="EMBL" id="KAH7681490.1"/>
    </source>
</evidence>
<sequence length="260" mass="29724">MARSGMKVDKSFKRQAFVEAANIVNGRFPTATMDADNVENHMRTLKQKYQEIKKLMNLSGVGWNDTEKMLVLEDETYRTYVEGQPKAKEYLNKPIPFFEELRLVAGDDHATGDQARSIYQQFGGTNEEDENPPTPDVPMENEPLETNGQRQEGARSSAYRSTARTSRMSRSINENIASENLANKLGELAASIKDNKKKTWKEKLSDALWSMEGYSDADMDMVFEKLRVNKDLAEAFYLRKPSLRKLWLDNFIMSMRPSGI</sequence>